<gene>
    <name evidence="1" type="ORF">M408DRAFT_242008</name>
</gene>
<sequence>MHVKITMDGKHSIRATQSQSWPMAGDDYIQRGSSAIVPRTYNVAAMDTGFLISIQTWRIATNQDLYRPKCKPDYKNVTQFVVNPKLKSKFID</sequence>
<proteinExistence type="predicted"/>
<dbReference type="EMBL" id="KN824281">
    <property type="protein sequence ID" value="KIM31996.1"/>
    <property type="molecule type" value="Genomic_DNA"/>
</dbReference>
<evidence type="ECO:0000313" key="1">
    <source>
        <dbReference type="EMBL" id="KIM31996.1"/>
    </source>
</evidence>
<reference evidence="2" key="2">
    <citation type="submission" date="2015-01" db="EMBL/GenBank/DDBJ databases">
        <title>Evolutionary Origins and Diversification of the Mycorrhizal Mutualists.</title>
        <authorList>
            <consortium name="DOE Joint Genome Institute"/>
            <consortium name="Mycorrhizal Genomics Consortium"/>
            <person name="Kohler A."/>
            <person name="Kuo A."/>
            <person name="Nagy L.G."/>
            <person name="Floudas D."/>
            <person name="Copeland A."/>
            <person name="Barry K.W."/>
            <person name="Cichocki N."/>
            <person name="Veneault-Fourrey C."/>
            <person name="LaButti K."/>
            <person name="Lindquist E.A."/>
            <person name="Lipzen A."/>
            <person name="Lundell T."/>
            <person name="Morin E."/>
            <person name="Murat C."/>
            <person name="Riley R."/>
            <person name="Ohm R."/>
            <person name="Sun H."/>
            <person name="Tunlid A."/>
            <person name="Henrissat B."/>
            <person name="Grigoriev I.V."/>
            <person name="Hibbett D.S."/>
            <person name="Martin F."/>
        </authorList>
    </citation>
    <scope>NUCLEOTIDE SEQUENCE [LARGE SCALE GENOMIC DNA]</scope>
    <source>
        <strain evidence="2">MAFF 305830</strain>
    </source>
</reference>
<name>A0A0C3BKK1_SERVB</name>
<dbReference type="AlphaFoldDB" id="A0A0C3BKK1"/>
<keyword evidence="2" id="KW-1185">Reference proteome</keyword>
<protein>
    <submittedName>
        <fullName evidence="1">Uncharacterized protein</fullName>
    </submittedName>
</protein>
<reference evidence="1 2" key="1">
    <citation type="submission" date="2014-04" db="EMBL/GenBank/DDBJ databases">
        <authorList>
            <consortium name="DOE Joint Genome Institute"/>
            <person name="Kuo A."/>
            <person name="Zuccaro A."/>
            <person name="Kohler A."/>
            <person name="Nagy L.G."/>
            <person name="Floudas D."/>
            <person name="Copeland A."/>
            <person name="Barry K.W."/>
            <person name="Cichocki N."/>
            <person name="Veneault-Fourrey C."/>
            <person name="LaButti K."/>
            <person name="Lindquist E.A."/>
            <person name="Lipzen A."/>
            <person name="Lundell T."/>
            <person name="Morin E."/>
            <person name="Murat C."/>
            <person name="Sun H."/>
            <person name="Tunlid A."/>
            <person name="Henrissat B."/>
            <person name="Grigoriev I.V."/>
            <person name="Hibbett D.S."/>
            <person name="Martin F."/>
            <person name="Nordberg H.P."/>
            <person name="Cantor M.N."/>
            <person name="Hua S.X."/>
        </authorList>
    </citation>
    <scope>NUCLEOTIDE SEQUENCE [LARGE SCALE GENOMIC DNA]</scope>
    <source>
        <strain evidence="1 2">MAFF 305830</strain>
    </source>
</reference>
<dbReference type="HOGENOM" id="CLU_2414670_0_0_1"/>
<dbReference type="Proteomes" id="UP000054097">
    <property type="component" value="Unassembled WGS sequence"/>
</dbReference>
<organism evidence="1 2">
    <name type="scientific">Serendipita vermifera MAFF 305830</name>
    <dbReference type="NCBI Taxonomy" id="933852"/>
    <lineage>
        <taxon>Eukaryota</taxon>
        <taxon>Fungi</taxon>
        <taxon>Dikarya</taxon>
        <taxon>Basidiomycota</taxon>
        <taxon>Agaricomycotina</taxon>
        <taxon>Agaricomycetes</taxon>
        <taxon>Sebacinales</taxon>
        <taxon>Serendipitaceae</taxon>
        <taxon>Serendipita</taxon>
    </lineage>
</organism>
<evidence type="ECO:0000313" key="2">
    <source>
        <dbReference type="Proteomes" id="UP000054097"/>
    </source>
</evidence>
<accession>A0A0C3BKK1</accession>